<comment type="caution">
    <text evidence="9">The sequence shown here is derived from an EMBL/GenBank/DDBJ whole genome shotgun (WGS) entry which is preliminary data.</text>
</comment>
<dbReference type="GO" id="GO:0005886">
    <property type="term" value="C:plasma membrane"/>
    <property type="evidence" value="ECO:0007669"/>
    <property type="project" value="UniProtKB-SubCell"/>
</dbReference>
<dbReference type="InterPro" id="IPR050448">
    <property type="entry name" value="OpgB/LTA_synthase_biosynth"/>
</dbReference>
<evidence type="ECO:0000256" key="6">
    <source>
        <dbReference type="ARBA" id="ARBA00023136"/>
    </source>
</evidence>
<dbReference type="GO" id="GO:0016740">
    <property type="term" value="F:transferase activity"/>
    <property type="evidence" value="ECO:0007669"/>
    <property type="project" value="UniProtKB-KW"/>
</dbReference>
<keyword evidence="6 7" id="KW-0472">Membrane</keyword>
<dbReference type="CDD" id="cd16015">
    <property type="entry name" value="LTA_synthase"/>
    <property type="match status" value="1"/>
</dbReference>
<proteinExistence type="predicted"/>
<evidence type="ECO:0000259" key="8">
    <source>
        <dbReference type="Pfam" id="PF00884"/>
    </source>
</evidence>
<feature type="domain" description="Sulfatase N-terminal" evidence="8">
    <location>
        <begin position="371"/>
        <end position="660"/>
    </location>
</feature>
<dbReference type="Pfam" id="PF00884">
    <property type="entry name" value="Sulfatase"/>
    <property type="match status" value="1"/>
</dbReference>
<dbReference type="EMBL" id="FNSH01000002">
    <property type="protein sequence ID" value="SEC27765.1"/>
    <property type="molecule type" value="Genomic_DNA"/>
</dbReference>
<dbReference type="Proteomes" id="UP000183687">
    <property type="component" value="Unassembled WGS sequence"/>
</dbReference>
<keyword evidence="4 7" id="KW-0812">Transmembrane</keyword>
<accession>A0AB38A8F3</accession>
<dbReference type="Gene3D" id="3.40.720.10">
    <property type="entry name" value="Alkaline Phosphatase, subunit A"/>
    <property type="match status" value="1"/>
</dbReference>
<protein>
    <submittedName>
        <fullName evidence="9">Phosphoglycerol transferase MdoB</fullName>
    </submittedName>
</protein>
<evidence type="ECO:0000256" key="1">
    <source>
        <dbReference type="ARBA" id="ARBA00004651"/>
    </source>
</evidence>
<dbReference type="InterPro" id="IPR000917">
    <property type="entry name" value="Sulfatase_N"/>
</dbReference>
<evidence type="ECO:0000256" key="5">
    <source>
        <dbReference type="ARBA" id="ARBA00022989"/>
    </source>
</evidence>
<organism evidence="9 10">
    <name type="scientific">Atopobium minutum</name>
    <dbReference type="NCBI Taxonomy" id="1381"/>
    <lineage>
        <taxon>Bacteria</taxon>
        <taxon>Bacillati</taxon>
        <taxon>Actinomycetota</taxon>
        <taxon>Coriobacteriia</taxon>
        <taxon>Coriobacteriales</taxon>
        <taxon>Atopobiaceae</taxon>
        <taxon>Atopobium</taxon>
    </lineage>
</organism>
<feature type="transmembrane region" description="Helical" evidence="7">
    <location>
        <begin position="270"/>
        <end position="290"/>
    </location>
</feature>
<dbReference type="PANTHER" id="PTHR47371:SF3">
    <property type="entry name" value="PHOSPHOGLYCEROL TRANSFERASE I"/>
    <property type="match status" value="1"/>
</dbReference>
<feature type="transmembrane region" description="Helical" evidence="7">
    <location>
        <begin position="229"/>
        <end position="249"/>
    </location>
</feature>
<feature type="transmembrane region" description="Helical" evidence="7">
    <location>
        <begin position="116"/>
        <end position="137"/>
    </location>
</feature>
<keyword evidence="3" id="KW-1003">Cell membrane</keyword>
<sequence length="730" mass="81101">MNSVYMLFANMANLISTLPLIPIAFVVALLIVNNIAKLDKGAKKHLPIAVQILTANAYSCAFGCAGFAVFFGLGWTSLWITLLSAAVLFGISFVAGKREAYSAHIAHALNCLPYRAQIVLVDVVSIAFQLVSAFYALEAPYNEGLVFVEPPFLFMDLGLMLLAIVSIYYLSHRNAIANSVLQGFFFVWGLAQYYLWQFKNTAIMPADLFALGTAAAVSGNYSYAWKDSVLAGLIAFCFGMLVISYLGILRHKLQAQGQVKIAKRIRYTSVGMTTLIGLVSATVLGSMLVFPNYNQIGAGINYFWPLYVFRQHGAVLSFTAGVQDLIIKKPAGYSDKSAQELLDSYVAQYNTTLDNTSGRQAAVAQYNAQKPNIIVVMDETFADLSDFDNMHDNYTGPEFFTTGMKDALGAGKLAVSVLGGGTANSEFEFLTGNSMAYLGLGKYPYAIYRFSRYESLPSLLKKQGYDSTAIHPNLAGNWNRDKTYEDMKFDRFYSIDDFPNAPVFHNGVTDKATFDKCLDLIKNSDKPQFIFNVTMQNHSDYSKNNIPADRLTKIHPSDLSSPEQDGILNEYLSCIKASDEDLKYLVSQLKELKKPTVLVYFGDHQPNFTPTYNDAWFSGESDLIHNQRLYHTSYVMWANYTVAGAAQNTRAEYSSANFLAVQMLYTIGAPLTDYQKAQLAIRIQMPAINAFGLLDTAGNWHSLTQQDDSMHTLSEDFRTLTYYEFATKLS</sequence>
<name>A0AB38A8F3_9ACTN</name>
<dbReference type="PANTHER" id="PTHR47371">
    <property type="entry name" value="LIPOTEICHOIC ACID SYNTHASE"/>
    <property type="match status" value="1"/>
</dbReference>
<keyword evidence="9" id="KW-0808">Transferase</keyword>
<evidence type="ECO:0000256" key="7">
    <source>
        <dbReference type="SAM" id="Phobius"/>
    </source>
</evidence>
<feature type="transmembrane region" description="Helical" evidence="7">
    <location>
        <begin position="12"/>
        <end position="36"/>
    </location>
</feature>
<evidence type="ECO:0000256" key="3">
    <source>
        <dbReference type="ARBA" id="ARBA00022475"/>
    </source>
</evidence>
<feature type="transmembrane region" description="Helical" evidence="7">
    <location>
        <begin position="152"/>
        <end position="170"/>
    </location>
</feature>
<reference evidence="9 10" key="1">
    <citation type="submission" date="2016-10" db="EMBL/GenBank/DDBJ databases">
        <authorList>
            <person name="Varghese N."/>
            <person name="Submissions S."/>
        </authorList>
    </citation>
    <scope>NUCLEOTIDE SEQUENCE [LARGE SCALE GENOMIC DNA]</scope>
    <source>
        <strain evidence="9 10">DSM 20586</strain>
    </source>
</reference>
<evidence type="ECO:0000256" key="4">
    <source>
        <dbReference type="ARBA" id="ARBA00022692"/>
    </source>
</evidence>
<keyword evidence="5 7" id="KW-1133">Transmembrane helix</keyword>
<feature type="transmembrane region" description="Helical" evidence="7">
    <location>
        <begin position="77"/>
        <end position="95"/>
    </location>
</feature>
<comment type="subcellular location">
    <subcellularLocation>
        <location evidence="1">Cell membrane</location>
        <topology evidence="1">Multi-pass membrane protein</topology>
    </subcellularLocation>
</comment>
<dbReference type="InterPro" id="IPR017850">
    <property type="entry name" value="Alkaline_phosphatase_core_sf"/>
</dbReference>
<evidence type="ECO:0000313" key="9">
    <source>
        <dbReference type="EMBL" id="SEC27765.1"/>
    </source>
</evidence>
<evidence type="ECO:0000313" key="10">
    <source>
        <dbReference type="Proteomes" id="UP000183687"/>
    </source>
</evidence>
<gene>
    <name evidence="9" type="ORF">SAMN04489746_1584</name>
</gene>
<dbReference type="AlphaFoldDB" id="A0AB38A8F3"/>
<feature type="transmembrane region" description="Helical" evidence="7">
    <location>
        <begin position="177"/>
        <end position="196"/>
    </location>
</feature>
<evidence type="ECO:0000256" key="2">
    <source>
        <dbReference type="ARBA" id="ARBA00004936"/>
    </source>
</evidence>
<comment type="pathway">
    <text evidence="2">Cell wall biogenesis; lipoteichoic acid biosynthesis.</text>
</comment>
<feature type="transmembrane region" description="Helical" evidence="7">
    <location>
        <begin position="48"/>
        <end position="71"/>
    </location>
</feature>
<dbReference type="RefSeq" id="WP_002563838.1">
    <property type="nucleotide sequence ID" value="NZ_FNSH01000002.1"/>
</dbReference>
<dbReference type="SUPFAM" id="SSF53649">
    <property type="entry name" value="Alkaline phosphatase-like"/>
    <property type="match status" value="1"/>
</dbReference>